<gene>
    <name evidence="1" type="ORF">S01H1_07835</name>
</gene>
<organism evidence="1">
    <name type="scientific">marine sediment metagenome</name>
    <dbReference type="NCBI Taxonomy" id="412755"/>
    <lineage>
        <taxon>unclassified sequences</taxon>
        <taxon>metagenomes</taxon>
        <taxon>ecological metagenomes</taxon>
    </lineage>
</organism>
<proteinExistence type="predicted"/>
<dbReference type="EMBL" id="BARS01004019">
    <property type="protein sequence ID" value="GAF71790.1"/>
    <property type="molecule type" value="Genomic_DNA"/>
</dbReference>
<name>X0T6S2_9ZZZZ</name>
<reference evidence="1" key="1">
    <citation type="journal article" date="2014" name="Front. Microbiol.">
        <title>High frequency of phylogenetically diverse reductive dehalogenase-homologous genes in deep subseafloor sedimentary metagenomes.</title>
        <authorList>
            <person name="Kawai M."/>
            <person name="Futagami T."/>
            <person name="Toyoda A."/>
            <person name="Takaki Y."/>
            <person name="Nishi S."/>
            <person name="Hori S."/>
            <person name="Arai W."/>
            <person name="Tsubouchi T."/>
            <person name="Morono Y."/>
            <person name="Uchiyama I."/>
            <person name="Ito T."/>
            <person name="Fujiyama A."/>
            <person name="Inagaki F."/>
            <person name="Takami H."/>
        </authorList>
    </citation>
    <scope>NUCLEOTIDE SEQUENCE</scope>
    <source>
        <strain evidence="1">Expedition CK06-06</strain>
    </source>
</reference>
<evidence type="ECO:0000313" key="1">
    <source>
        <dbReference type="EMBL" id="GAF71790.1"/>
    </source>
</evidence>
<sequence>MVKMGMAAYLSAWRKRIVSSGNPLARAVNTKSLPMASIMPERVSLLISATQP</sequence>
<protein>
    <submittedName>
        <fullName evidence="1">Uncharacterized protein</fullName>
    </submittedName>
</protein>
<feature type="non-terminal residue" evidence="1">
    <location>
        <position position="52"/>
    </location>
</feature>
<dbReference type="AlphaFoldDB" id="X0T6S2"/>
<accession>X0T6S2</accession>
<comment type="caution">
    <text evidence="1">The sequence shown here is derived from an EMBL/GenBank/DDBJ whole genome shotgun (WGS) entry which is preliminary data.</text>
</comment>